<dbReference type="HOGENOM" id="CLU_056519_0_1_5"/>
<protein>
    <submittedName>
        <fullName evidence="6">Metallo-beta-lactamase family protein</fullName>
    </submittedName>
</protein>
<proteinExistence type="inferred from homology"/>
<dbReference type="InterPro" id="IPR036866">
    <property type="entry name" value="RibonucZ/Hydroxyglut_hydro"/>
</dbReference>
<evidence type="ECO:0000313" key="6">
    <source>
        <dbReference type="EMBL" id="ABV92087.1"/>
    </source>
</evidence>
<dbReference type="InterPro" id="IPR051013">
    <property type="entry name" value="MBL_superfamily_lactonases"/>
</dbReference>
<evidence type="ECO:0000259" key="5">
    <source>
        <dbReference type="SMART" id="SM00849"/>
    </source>
</evidence>
<dbReference type="EMBL" id="CP000830">
    <property type="protein sequence ID" value="ABV92087.1"/>
    <property type="molecule type" value="Genomic_DNA"/>
</dbReference>
<dbReference type="InterPro" id="IPR001279">
    <property type="entry name" value="Metallo-B-lactamas"/>
</dbReference>
<feature type="domain" description="Metallo-beta-lactamase" evidence="5">
    <location>
        <begin position="48"/>
        <end position="253"/>
    </location>
</feature>
<dbReference type="PANTHER" id="PTHR42978:SF6">
    <property type="entry name" value="QUORUM-QUENCHING LACTONASE YTNP-RELATED"/>
    <property type="match status" value="1"/>
</dbReference>
<keyword evidence="3" id="KW-0378">Hydrolase</keyword>
<evidence type="ECO:0000256" key="1">
    <source>
        <dbReference type="ARBA" id="ARBA00007749"/>
    </source>
</evidence>
<evidence type="ECO:0000256" key="2">
    <source>
        <dbReference type="ARBA" id="ARBA00022723"/>
    </source>
</evidence>
<dbReference type="GO" id="GO:0016787">
    <property type="term" value="F:hydrolase activity"/>
    <property type="evidence" value="ECO:0007669"/>
    <property type="project" value="UniProtKB-KW"/>
</dbReference>
<evidence type="ECO:0000256" key="4">
    <source>
        <dbReference type="ARBA" id="ARBA00022833"/>
    </source>
</evidence>
<evidence type="ECO:0000256" key="3">
    <source>
        <dbReference type="ARBA" id="ARBA00022801"/>
    </source>
</evidence>
<comment type="similarity">
    <text evidence="1">Belongs to the metallo-beta-lactamase superfamily.</text>
</comment>
<keyword evidence="4" id="KW-0862">Zinc</keyword>
<dbReference type="STRING" id="398580.Dshi_0338"/>
<sequence length="277" mass="28760">MPLGAYRITALLDGMAPLGRPFFFGPDEGAIDAKLAEMGLGPDLLPAPVTAYLLRSDDRTILIDAGMGEVDLLGPGFGRVAAALGAAGVAPGDVDTVILTHAHPDHLGGLVADGAVVFANAELVMAEAEAGFWLDAGMMAQAPTEAQGLFQLAQTVVEAYSDRVTRVADGAEVAPGVRLILSPGHTPGHAVLRIDGGDRQLLMLADTLHSADLHTAMPDVGFGFDVDPAAAAHSRRRLFEEAASDGVLIAGSHVHFPGFGRIQRAGDAFRYAPASWL</sequence>
<organism evidence="6 7">
    <name type="scientific">Dinoroseobacter shibae (strain DSM 16493 / NCIMB 14021 / DFL 12)</name>
    <dbReference type="NCBI Taxonomy" id="398580"/>
    <lineage>
        <taxon>Bacteria</taxon>
        <taxon>Pseudomonadati</taxon>
        <taxon>Pseudomonadota</taxon>
        <taxon>Alphaproteobacteria</taxon>
        <taxon>Rhodobacterales</taxon>
        <taxon>Roseobacteraceae</taxon>
        <taxon>Dinoroseobacter</taxon>
    </lineage>
</organism>
<dbReference type="Proteomes" id="UP000006833">
    <property type="component" value="Chromosome"/>
</dbReference>
<keyword evidence="7" id="KW-1185">Reference proteome</keyword>
<dbReference type="GO" id="GO:0046872">
    <property type="term" value="F:metal ion binding"/>
    <property type="evidence" value="ECO:0007669"/>
    <property type="project" value="UniProtKB-KW"/>
</dbReference>
<dbReference type="PANTHER" id="PTHR42978">
    <property type="entry name" value="QUORUM-QUENCHING LACTONASE YTNP-RELATED-RELATED"/>
    <property type="match status" value="1"/>
</dbReference>
<dbReference type="Gene3D" id="3.60.15.10">
    <property type="entry name" value="Ribonuclease Z/Hydroxyacylglutathione hydrolase-like"/>
    <property type="match status" value="1"/>
</dbReference>
<gene>
    <name evidence="6" type="ordered locus">Dshi_0338</name>
</gene>
<dbReference type="CDD" id="cd07720">
    <property type="entry name" value="OPHC2-like_MBL-fold"/>
    <property type="match status" value="1"/>
</dbReference>
<dbReference type="SUPFAM" id="SSF56281">
    <property type="entry name" value="Metallo-hydrolase/oxidoreductase"/>
    <property type="match status" value="1"/>
</dbReference>
<reference evidence="7" key="1">
    <citation type="journal article" date="2010" name="ISME J.">
        <title>The complete genome sequence of the algal symbiont Dinoroseobacter shibae: a hitchhiker's guide to life in the sea.</title>
        <authorList>
            <person name="Wagner-Dobler I."/>
            <person name="Ballhausen B."/>
            <person name="Berger M."/>
            <person name="Brinkhoff T."/>
            <person name="Buchholz I."/>
            <person name="Bunk B."/>
            <person name="Cypionka H."/>
            <person name="Daniel R."/>
            <person name="Drepper T."/>
            <person name="Gerdts G."/>
            <person name="Hahnke S."/>
            <person name="Han C."/>
            <person name="Jahn D."/>
            <person name="Kalhoefer D."/>
            <person name="Kiss H."/>
            <person name="Klenk H.P."/>
            <person name="Kyrpides N."/>
            <person name="Liebl W."/>
            <person name="Liesegang H."/>
            <person name="Meincke L."/>
            <person name="Pati A."/>
            <person name="Petersen J."/>
            <person name="Piekarski T."/>
            <person name="Pommerenke C."/>
            <person name="Pradella S."/>
            <person name="Pukall R."/>
            <person name="Rabus R."/>
            <person name="Stackebrandt E."/>
            <person name="Thole S."/>
            <person name="Thompson L."/>
            <person name="Tielen P."/>
            <person name="Tomasch J."/>
            <person name="von Jan M."/>
            <person name="Wanphrut N."/>
            <person name="Wichels A."/>
            <person name="Zech H."/>
            <person name="Simon M."/>
        </authorList>
    </citation>
    <scope>NUCLEOTIDE SEQUENCE [LARGE SCALE GENOMIC DNA]</scope>
    <source>
        <strain evidence="7">DSM 16493 / NCIMB 14021 / DFL 12</strain>
    </source>
</reference>
<dbReference type="eggNOG" id="COG0491">
    <property type="taxonomic scope" value="Bacteria"/>
</dbReference>
<keyword evidence="2" id="KW-0479">Metal-binding</keyword>
<dbReference type="AlphaFoldDB" id="A8LMB0"/>
<dbReference type="SMART" id="SM00849">
    <property type="entry name" value="Lactamase_B"/>
    <property type="match status" value="1"/>
</dbReference>
<name>A8LMB0_DINSH</name>
<accession>A8LMB0</accession>
<dbReference type="KEGG" id="dsh:Dshi_0338"/>
<evidence type="ECO:0000313" key="7">
    <source>
        <dbReference type="Proteomes" id="UP000006833"/>
    </source>
</evidence>
<dbReference type="Pfam" id="PF00753">
    <property type="entry name" value="Lactamase_B"/>
    <property type="match status" value="1"/>
</dbReference>